<accession>A0A2G9ZEP7</accession>
<dbReference type="InterPro" id="IPR036165">
    <property type="entry name" value="YefM-like_sf"/>
</dbReference>
<gene>
    <name evidence="3" type="ORF">COX24_02465</name>
</gene>
<comment type="similarity">
    <text evidence="1">Belongs to the phD/YefM antitoxin family.</text>
</comment>
<protein>
    <recommendedName>
        <fullName evidence="5">Antitoxin</fullName>
    </recommendedName>
</protein>
<proteinExistence type="inferred from homology"/>
<evidence type="ECO:0000313" key="3">
    <source>
        <dbReference type="EMBL" id="PIP31646.1"/>
    </source>
</evidence>
<dbReference type="Proteomes" id="UP000230447">
    <property type="component" value="Unassembled WGS sequence"/>
</dbReference>
<feature type="region of interest" description="Disordered" evidence="2">
    <location>
        <begin position="37"/>
        <end position="90"/>
    </location>
</feature>
<dbReference type="EMBL" id="PCSB01000052">
    <property type="protein sequence ID" value="PIP31646.1"/>
    <property type="molecule type" value="Genomic_DNA"/>
</dbReference>
<dbReference type="AlphaFoldDB" id="A0A2G9ZEP7"/>
<sequence>MNFNQFQKFIPKNGERIIFVEEGSPKSVLVSFEDYQEMSGTKEENQTEPGKEKAEQPKEEISTNNEVIPEEGFTMQGQEKTELTLDDLPF</sequence>
<comment type="caution">
    <text evidence="3">The sequence shown here is derived from an EMBL/GenBank/DDBJ whole genome shotgun (WGS) entry which is preliminary data.</text>
</comment>
<evidence type="ECO:0008006" key="5">
    <source>
        <dbReference type="Google" id="ProtNLM"/>
    </source>
</evidence>
<evidence type="ECO:0000256" key="1">
    <source>
        <dbReference type="ARBA" id="ARBA00009981"/>
    </source>
</evidence>
<evidence type="ECO:0000256" key="2">
    <source>
        <dbReference type="SAM" id="MobiDB-lite"/>
    </source>
</evidence>
<organism evidence="3 4">
    <name type="scientific">bacterium (Candidatus Gribaldobacteria) CG23_combo_of_CG06-09_8_20_14_all_37_87_8</name>
    <dbReference type="NCBI Taxonomy" id="2014278"/>
    <lineage>
        <taxon>Bacteria</taxon>
        <taxon>Candidatus Gribaldobacteria</taxon>
    </lineage>
</organism>
<evidence type="ECO:0000313" key="4">
    <source>
        <dbReference type="Proteomes" id="UP000230447"/>
    </source>
</evidence>
<dbReference type="SUPFAM" id="SSF143120">
    <property type="entry name" value="YefM-like"/>
    <property type="match status" value="1"/>
</dbReference>
<feature type="compositionally biased region" description="Basic and acidic residues" evidence="2">
    <location>
        <begin position="40"/>
        <end position="61"/>
    </location>
</feature>
<reference evidence="3 4" key="1">
    <citation type="submission" date="2017-09" db="EMBL/GenBank/DDBJ databases">
        <title>Depth-based differentiation of microbial function through sediment-hosted aquifers and enrichment of novel symbionts in the deep terrestrial subsurface.</title>
        <authorList>
            <person name="Probst A.J."/>
            <person name="Ladd B."/>
            <person name="Jarett J.K."/>
            <person name="Geller-Mcgrath D.E."/>
            <person name="Sieber C.M."/>
            <person name="Emerson J.B."/>
            <person name="Anantharaman K."/>
            <person name="Thomas B.C."/>
            <person name="Malmstrom R."/>
            <person name="Stieglmeier M."/>
            <person name="Klingl A."/>
            <person name="Woyke T."/>
            <person name="Ryan C.M."/>
            <person name="Banfield J.F."/>
        </authorList>
    </citation>
    <scope>NUCLEOTIDE SEQUENCE [LARGE SCALE GENOMIC DNA]</scope>
    <source>
        <strain evidence="3">CG23_combo_of_CG06-09_8_20_14_all_37_87_8</strain>
    </source>
</reference>
<name>A0A2G9ZEP7_9BACT</name>